<organism evidence="1 2">
    <name type="scientific">Legionella busanensis</name>
    <dbReference type="NCBI Taxonomy" id="190655"/>
    <lineage>
        <taxon>Bacteria</taxon>
        <taxon>Pseudomonadati</taxon>
        <taxon>Pseudomonadota</taxon>
        <taxon>Gammaproteobacteria</taxon>
        <taxon>Legionellales</taxon>
        <taxon>Legionellaceae</taxon>
        <taxon>Legionella</taxon>
    </lineage>
</organism>
<dbReference type="Proteomes" id="UP000254794">
    <property type="component" value="Unassembled WGS sequence"/>
</dbReference>
<sequence>MGHNLLMKKMITIIEFPAFLSQVGEVISPDERDEFINYIAKNPDAGDIIPGTGGVRKVRWGSKNKGKSGGVRVIYYFYDEYAPIFLLTAYGKGVKDNLTPEQKKQITALAQILKAECKQNRR</sequence>
<evidence type="ECO:0000313" key="1">
    <source>
        <dbReference type="EMBL" id="STX81317.1"/>
    </source>
</evidence>
<proteinExistence type="predicted"/>
<dbReference type="InterPro" id="IPR009387">
    <property type="entry name" value="HigB-2"/>
</dbReference>
<name>A0A378K9C6_9GAMM</name>
<keyword evidence="2" id="KW-1185">Reference proteome</keyword>
<dbReference type="PIRSF" id="PIRSF039032">
    <property type="entry name" value="HigB-2"/>
    <property type="match status" value="1"/>
</dbReference>
<protein>
    <submittedName>
        <fullName evidence="1">Toxin higB-2</fullName>
    </submittedName>
</protein>
<reference evidence="1 2" key="1">
    <citation type="submission" date="2018-06" db="EMBL/GenBank/DDBJ databases">
        <authorList>
            <consortium name="Pathogen Informatics"/>
            <person name="Doyle S."/>
        </authorList>
    </citation>
    <scope>NUCLEOTIDE SEQUENCE [LARGE SCALE GENOMIC DNA]</scope>
    <source>
        <strain evidence="1 2">NCTC13316</strain>
    </source>
</reference>
<evidence type="ECO:0000313" key="2">
    <source>
        <dbReference type="Proteomes" id="UP000254794"/>
    </source>
</evidence>
<gene>
    <name evidence="1" type="primary">higB</name>
    <name evidence="1" type="ORF">NCTC13316_03186</name>
</gene>
<dbReference type="AlphaFoldDB" id="A0A378K9C6"/>
<accession>A0A378K9C6</accession>
<dbReference type="Pfam" id="PF06296">
    <property type="entry name" value="RelE"/>
    <property type="match status" value="1"/>
</dbReference>
<dbReference type="EMBL" id="UGOD01000003">
    <property type="protein sequence ID" value="STX81317.1"/>
    <property type="molecule type" value="Genomic_DNA"/>
</dbReference>